<sequence length="491" mass="58212">MQIEDLLEKRERAIYFLVQRLRSSRSSLPLKELSQDLQLSRATLIRYIESFVAETHDEHLGVSLKVQEEEVVYTRSNQLVYENWLAHLCQFSTKYQILLYIFDREEFSIQALAQHLLMSEASLNRQLAALNHLLQDFQISIRNGRLKGSELQIRYFYYQLFLHTKVLNEVTHHSLFVPAFRFLPLFERFYDSHFNSFQALQLALWLGISQRRGRLQEVDFRETIQLMTPYMEQKWYKELRQFSLTLYQYQPSTMREGEVMSLFAFLFSQSILAPQKLERMLAFGGPIREATTWSYHTIRQELGQHFPIDEKILYYLNQLLGSLYFFKGCLKEQVWTTKQEEYVARASDFLSEVLEQFYQPQFPTVAFQSKEKVYPLASLFSYLNQVRPVLVRIGFLSYQSPILAEPILFQLQKEFERKYAVTIEPFMEDKVYDLVISEGQECLAPSVYYLHQGLYEQDLITLKKMIQAIQLEKEKVAGSRLEEPSFPIDSR</sequence>
<evidence type="ECO:0000313" key="5">
    <source>
        <dbReference type="EMBL" id="MTB63912.1"/>
    </source>
</evidence>
<evidence type="ECO:0000256" key="1">
    <source>
        <dbReference type="ARBA" id="ARBA00023002"/>
    </source>
</evidence>
<gene>
    <name evidence="5" type="ORF">GGG87_02710</name>
    <name evidence="6" type="ORF">GGH11_02715</name>
</gene>
<evidence type="ECO:0000313" key="6">
    <source>
        <dbReference type="EMBL" id="MWV55893.1"/>
    </source>
</evidence>
<dbReference type="InterPro" id="IPR050661">
    <property type="entry name" value="BglG_antiterminators"/>
</dbReference>
<dbReference type="InterPro" id="IPR007737">
    <property type="entry name" value="Mga_HTH"/>
</dbReference>
<dbReference type="EMBL" id="WUBJ01000003">
    <property type="protein sequence ID" value="MWV55893.1"/>
    <property type="molecule type" value="Genomic_DNA"/>
</dbReference>
<dbReference type="PROSITE" id="PS00070">
    <property type="entry name" value="ALDEHYDE_DEHYDR_CYS"/>
    <property type="match status" value="1"/>
</dbReference>
<dbReference type="RefSeq" id="WP_154607926.1">
    <property type="nucleotide sequence ID" value="NZ_CP072115.1"/>
</dbReference>
<proteinExistence type="predicted"/>
<dbReference type="InterPro" id="IPR036388">
    <property type="entry name" value="WH-like_DNA-bd_sf"/>
</dbReference>
<dbReference type="AlphaFoldDB" id="A0A6I4RHG4"/>
<evidence type="ECO:0000256" key="2">
    <source>
        <dbReference type="ARBA" id="ARBA00023015"/>
    </source>
</evidence>
<keyword evidence="1" id="KW-0560">Oxidoreductase</keyword>
<evidence type="ECO:0000259" key="4">
    <source>
        <dbReference type="Pfam" id="PF05043"/>
    </source>
</evidence>
<dbReference type="Proteomes" id="UP000435060">
    <property type="component" value="Unassembled WGS sequence"/>
</dbReference>
<name>A0A6I4RHG4_9STRE</name>
<evidence type="ECO:0000256" key="3">
    <source>
        <dbReference type="ARBA" id="ARBA00023163"/>
    </source>
</evidence>
<dbReference type="Gene3D" id="1.10.10.10">
    <property type="entry name" value="Winged helix-like DNA-binding domain superfamily/Winged helix DNA-binding domain"/>
    <property type="match status" value="1"/>
</dbReference>
<feature type="domain" description="Mga helix-turn-helix" evidence="4">
    <location>
        <begin position="83"/>
        <end position="161"/>
    </location>
</feature>
<keyword evidence="6" id="KW-0238">DNA-binding</keyword>
<dbReference type="GO" id="GO:0016491">
    <property type="term" value="F:oxidoreductase activity"/>
    <property type="evidence" value="ECO:0007669"/>
    <property type="project" value="UniProtKB-KW"/>
</dbReference>
<dbReference type="GO" id="GO:0003677">
    <property type="term" value="F:DNA binding"/>
    <property type="evidence" value="ECO:0007669"/>
    <property type="project" value="UniProtKB-KW"/>
</dbReference>
<dbReference type="InterPro" id="IPR016160">
    <property type="entry name" value="Ald_DH_CS_CYS"/>
</dbReference>
<dbReference type="Pfam" id="PF05043">
    <property type="entry name" value="Mga"/>
    <property type="match status" value="1"/>
</dbReference>
<evidence type="ECO:0000313" key="8">
    <source>
        <dbReference type="Proteomes" id="UP000435423"/>
    </source>
</evidence>
<reference evidence="6 8" key="1">
    <citation type="submission" date="2019-10" db="EMBL/GenBank/DDBJ databases">
        <title>Streptococcis sp, isolated from the respiratory tract of Marmot.</title>
        <authorList>
            <person name="Zhang G."/>
        </authorList>
    </citation>
    <scope>NUCLEOTIDE SEQUENCE [LARGE SCALE GENOMIC DNA]</scope>
    <source>
        <strain evidence="6">Zg-70</strain>
        <strain evidence="8">zg-70</strain>
    </source>
</reference>
<organism evidence="6 8">
    <name type="scientific">Streptococcus zhangguiae</name>
    <dbReference type="NCBI Taxonomy" id="2664091"/>
    <lineage>
        <taxon>Bacteria</taxon>
        <taxon>Bacillati</taxon>
        <taxon>Bacillota</taxon>
        <taxon>Bacilli</taxon>
        <taxon>Lactobacillales</taxon>
        <taxon>Streptococcaceae</taxon>
        <taxon>Streptococcus</taxon>
    </lineage>
</organism>
<keyword evidence="7" id="KW-1185">Reference proteome</keyword>
<reference evidence="5 7" key="2">
    <citation type="submission" date="2019-11" db="EMBL/GenBank/DDBJ databases">
        <title>Streptococcis sp. isolated from the respiratory tract of Marmot.</title>
        <authorList>
            <person name="Zhang G."/>
        </authorList>
    </citation>
    <scope>NUCLEOTIDE SEQUENCE [LARGE SCALE GENOMIC DNA]</scope>
    <source>
        <strain evidence="5">Zg-86</strain>
        <strain evidence="7">zg-86</strain>
    </source>
</reference>
<dbReference type="EMBL" id="WLCG01000003">
    <property type="protein sequence ID" value="MTB63912.1"/>
    <property type="molecule type" value="Genomic_DNA"/>
</dbReference>
<keyword evidence="3" id="KW-0804">Transcription</keyword>
<dbReference type="PANTHER" id="PTHR30185">
    <property type="entry name" value="CRYPTIC BETA-GLUCOSIDE BGL OPERON ANTITERMINATOR"/>
    <property type="match status" value="1"/>
</dbReference>
<evidence type="ECO:0000313" key="7">
    <source>
        <dbReference type="Proteomes" id="UP000435060"/>
    </source>
</evidence>
<protein>
    <submittedName>
        <fullName evidence="6">DNA-binding protein</fullName>
    </submittedName>
</protein>
<comment type="caution">
    <text evidence="6">The sequence shown here is derived from an EMBL/GenBank/DDBJ whole genome shotgun (WGS) entry which is preliminary data.</text>
</comment>
<dbReference type="Proteomes" id="UP000435423">
    <property type="component" value="Unassembled WGS sequence"/>
</dbReference>
<accession>A0A6I4RHG4</accession>
<dbReference type="PANTHER" id="PTHR30185:SF18">
    <property type="entry name" value="TRANSCRIPTIONAL REGULATOR MTLR"/>
    <property type="match status" value="1"/>
</dbReference>
<keyword evidence="2" id="KW-0805">Transcription regulation</keyword>